<dbReference type="Pfam" id="PF01535">
    <property type="entry name" value="PPR"/>
    <property type="match status" value="1"/>
</dbReference>
<sequence>MEQSGINFAKEVFVALLHAYAAYDEFEKAKQVVQDQRIPVKWLIEIKRMLVSSLASHGKLSEALVLLEEIKKAGQTLNPRAVLCLMVRF</sequence>
<gene>
    <name evidence="2" type="ORF">MtrunA17_Chr7g0223581</name>
</gene>
<reference evidence="2" key="1">
    <citation type="journal article" date="2018" name="Nat. Plants">
        <title>Whole-genome landscape of Medicago truncatula symbiotic genes.</title>
        <authorList>
            <person name="Pecrix Y."/>
            <person name="Gamas P."/>
            <person name="Carrere S."/>
        </authorList>
    </citation>
    <scope>NUCLEOTIDE SEQUENCE</scope>
    <source>
        <tissue evidence="2">Leaves</tissue>
    </source>
</reference>
<dbReference type="PANTHER" id="PTHR47262">
    <property type="entry name" value="OS02G0132600 PROTEIN"/>
    <property type="match status" value="1"/>
</dbReference>
<dbReference type="InterPro" id="IPR011990">
    <property type="entry name" value="TPR-like_helical_dom_sf"/>
</dbReference>
<name>A0A396GUP2_MEDTR</name>
<evidence type="ECO:0000256" key="1">
    <source>
        <dbReference type="ARBA" id="ARBA00022737"/>
    </source>
</evidence>
<organism evidence="2">
    <name type="scientific">Medicago truncatula</name>
    <name type="common">Barrel medic</name>
    <name type="synonym">Medicago tribuloides</name>
    <dbReference type="NCBI Taxonomy" id="3880"/>
    <lineage>
        <taxon>Eukaryota</taxon>
        <taxon>Viridiplantae</taxon>
        <taxon>Streptophyta</taxon>
        <taxon>Embryophyta</taxon>
        <taxon>Tracheophyta</taxon>
        <taxon>Spermatophyta</taxon>
        <taxon>Magnoliopsida</taxon>
        <taxon>eudicotyledons</taxon>
        <taxon>Gunneridae</taxon>
        <taxon>Pentapetalae</taxon>
        <taxon>rosids</taxon>
        <taxon>fabids</taxon>
        <taxon>Fabales</taxon>
        <taxon>Fabaceae</taxon>
        <taxon>Papilionoideae</taxon>
        <taxon>50 kb inversion clade</taxon>
        <taxon>NPAAA clade</taxon>
        <taxon>Hologalegina</taxon>
        <taxon>IRL clade</taxon>
        <taxon>Trifolieae</taxon>
        <taxon>Medicago</taxon>
    </lineage>
</organism>
<dbReference type="Proteomes" id="UP000265566">
    <property type="component" value="Chromosome 7"/>
</dbReference>
<comment type="caution">
    <text evidence="2">The sequence shown here is derived from an EMBL/GenBank/DDBJ whole genome shotgun (WGS) entry which is preliminary data.</text>
</comment>
<evidence type="ECO:0000313" key="2">
    <source>
        <dbReference type="EMBL" id="RHN44822.1"/>
    </source>
</evidence>
<accession>A0A396GUP2</accession>
<proteinExistence type="predicted"/>
<dbReference type="EMBL" id="PSQE01000007">
    <property type="protein sequence ID" value="RHN44822.1"/>
    <property type="molecule type" value="Genomic_DNA"/>
</dbReference>
<dbReference type="AlphaFoldDB" id="A0A396GUP2"/>
<keyword evidence="1" id="KW-0677">Repeat</keyword>
<dbReference type="Gene3D" id="1.25.40.10">
    <property type="entry name" value="Tetratricopeptide repeat domain"/>
    <property type="match status" value="1"/>
</dbReference>
<protein>
    <submittedName>
        <fullName evidence="2">Putative pentatricopeptide</fullName>
    </submittedName>
</protein>
<dbReference type="Gramene" id="rna38987">
    <property type="protein sequence ID" value="RHN44822.1"/>
    <property type="gene ID" value="gene38987"/>
</dbReference>
<dbReference type="PANTHER" id="PTHR47262:SF1">
    <property type="entry name" value="OS02G0132600 PROTEIN"/>
    <property type="match status" value="1"/>
</dbReference>
<dbReference type="InterPro" id="IPR002885">
    <property type="entry name" value="PPR_rpt"/>
</dbReference>